<dbReference type="Gene3D" id="3.40.50.12660">
    <property type="match status" value="2"/>
</dbReference>
<dbReference type="InterPro" id="IPR050452">
    <property type="entry name" value="Metacaspase"/>
</dbReference>
<reference evidence="3" key="1">
    <citation type="submission" date="2022-12" db="EMBL/GenBank/DDBJ databases">
        <title>Draft genome assemblies for two species of Escallonia (Escalloniales).</title>
        <authorList>
            <person name="Chanderbali A."/>
            <person name="Dervinis C."/>
            <person name="Anghel I."/>
            <person name="Soltis D."/>
            <person name="Soltis P."/>
            <person name="Zapata F."/>
        </authorList>
    </citation>
    <scope>NUCLEOTIDE SEQUENCE</scope>
    <source>
        <strain evidence="3">UCBG92.1500</strain>
        <tissue evidence="3">Leaf</tissue>
    </source>
</reference>
<dbReference type="InterPro" id="IPR011600">
    <property type="entry name" value="Pept_C14_caspase"/>
</dbReference>
<keyword evidence="4" id="KW-1185">Reference proteome</keyword>
<name>A0AA88QNK5_9ASTE</name>
<comment type="caution">
    <text evidence="3">The sequence shown here is derived from an EMBL/GenBank/DDBJ whole genome shotgun (WGS) entry which is preliminary data.</text>
</comment>
<dbReference type="InterPro" id="IPR029030">
    <property type="entry name" value="Caspase-like_dom_sf"/>
</dbReference>
<feature type="domain" description="Peptidase C14 caspase" evidence="2">
    <location>
        <begin position="413"/>
        <end position="647"/>
    </location>
</feature>
<dbReference type="GO" id="GO:0004197">
    <property type="term" value="F:cysteine-type endopeptidase activity"/>
    <property type="evidence" value="ECO:0007669"/>
    <property type="project" value="InterPro"/>
</dbReference>
<dbReference type="Pfam" id="PF00656">
    <property type="entry name" value="Peptidase_C14"/>
    <property type="match status" value="2"/>
</dbReference>
<dbReference type="GO" id="GO:0006508">
    <property type="term" value="P:proteolysis"/>
    <property type="evidence" value="ECO:0007669"/>
    <property type="project" value="InterPro"/>
</dbReference>
<accession>A0AA88QNK5</accession>
<dbReference type="Proteomes" id="UP001187471">
    <property type="component" value="Unassembled WGS sequence"/>
</dbReference>
<dbReference type="EMBL" id="JAVXUO010002557">
    <property type="protein sequence ID" value="KAK2971772.1"/>
    <property type="molecule type" value="Genomic_DNA"/>
</dbReference>
<evidence type="ECO:0000256" key="1">
    <source>
        <dbReference type="ARBA" id="ARBA00009005"/>
    </source>
</evidence>
<protein>
    <recommendedName>
        <fullName evidence="2">Peptidase C14 caspase domain-containing protein</fullName>
    </recommendedName>
</protein>
<comment type="similarity">
    <text evidence="1">Belongs to the peptidase C14B family.</text>
</comment>
<evidence type="ECO:0000313" key="3">
    <source>
        <dbReference type="EMBL" id="KAK2971772.1"/>
    </source>
</evidence>
<dbReference type="PANTHER" id="PTHR48104:SF2">
    <property type="entry name" value="METACASPASE-1-LIKE ISOFORM X1"/>
    <property type="match status" value="1"/>
</dbReference>
<dbReference type="PANTHER" id="PTHR48104">
    <property type="entry name" value="METACASPASE-4"/>
    <property type="match status" value="1"/>
</dbReference>
<gene>
    <name evidence="3" type="ORF">RJ640_018461</name>
</gene>
<sequence length="680" mass="75075">MQSGTDSKSFRYPSNKKCLGRLGPNTSTAKKVNYSESDLMGDRAVVCKQCTKVSSVTNLTETIRCHGCGKLISIGKNELAISSAANMQFDTDAKGFQDEANTPTKKNIRAALKWLTKDCRAGDSLVFYFSGHGSRQPDFNGDERDGFDETICPVDFRTEGMILDNEINETIVRPLKRGVTLHAIIDACRSGTVLDLAYCYSTTQEKWEDNSPPSGAPKGTSGGRAICFSACEDDQLAADTTAFSRKEMVGAMTYSFIRAIRDNRGITYRDLLTSMHKDIKEASQAGCLNLRRTFNRTILQDFFGQGLKLVQAESVAPAKKRAVVCKQCTKASSVTNLTETIRCHGCGKLISIGKNELAISSVANMQSGTDAKSFRYPFNKNCLGRLGPNTSTAKKVSYSESDSINNWKATPGKRALLCGVTYNKQKYKLRGTIHDVNSMRNLLLEKFNFPRSSVHILTEDEANPPTKKNIRAALQWLIKDCQAGDSLVFYFSGHGLRQPDFNGDERDGFDETICPVDFRTEGMILDNEINETIVRPLMHGVTLNAIIDACHSGTVLDLAYCYSTNGEKWEDNSPPSGAPKGTSGGRAICFSACEDDQLAADTTAFSRKEMVGAMTYTFIRAIRDNPGITYRNLLTSMHKDIKEASQAGCLNLRRIFNRTILQEPLLSSSEQFDVKTEFKL</sequence>
<evidence type="ECO:0000313" key="4">
    <source>
        <dbReference type="Proteomes" id="UP001187471"/>
    </source>
</evidence>
<dbReference type="AlphaFoldDB" id="A0AA88QNK5"/>
<organism evidence="3 4">
    <name type="scientific">Escallonia rubra</name>
    <dbReference type="NCBI Taxonomy" id="112253"/>
    <lineage>
        <taxon>Eukaryota</taxon>
        <taxon>Viridiplantae</taxon>
        <taxon>Streptophyta</taxon>
        <taxon>Embryophyta</taxon>
        <taxon>Tracheophyta</taxon>
        <taxon>Spermatophyta</taxon>
        <taxon>Magnoliopsida</taxon>
        <taxon>eudicotyledons</taxon>
        <taxon>Gunneridae</taxon>
        <taxon>Pentapetalae</taxon>
        <taxon>asterids</taxon>
        <taxon>campanulids</taxon>
        <taxon>Escalloniales</taxon>
        <taxon>Escalloniaceae</taxon>
        <taxon>Escallonia</taxon>
    </lineage>
</organism>
<dbReference type="GO" id="GO:0005737">
    <property type="term" value="C:cytoplasm"/>
    <property type="evidence" value="ECO:0007669"/>
    <property type="project" value="TreeGrafter"/>
</dbReference>
<proteinExistence type="inferred from homology"/>
<dbReference type="SUPFAM" id="SSF52129">
    <property type="entry name" value="Caspase-like"/>
    <property type="match status" value="2"/>
</dbReference>
<feature type="domain" description="Peptidase C14 caspase" evidence="2">
    <location>
        <begin position="95"/>
        <end position="285"/>
    </location>
</feature>
<evidence type="ECO:0000259" key="2">
    <source>
        <dbReference type="Pfam" id="PF00656"/>
    </source>
</evidence>